<sequence>MFGIAYRSILKTKQLLERVQTLETDARRQRRACRIAFFEVDVSNILAGTSQPCAAWGAAGAKSARRRLEYAARPGTRHAVPEVHRKHENITRLKRKAKRWFLSAT</sequence>
<dbReference type="AlphaFoldDB" id="A0A4C2AB08"/>
<organism evidence="1 2">
    <name type="scientific">Eumeta variegata</name>
    <name type="common">Bagworm moth</name>
    <name type="synonym">Eumeta japonica</name>
    <dbReference type="NCBI Taxonomy" id="151549"/>
    <lineage>
        <taxon>Eukaryota</taxon>
        <taxon>Metazoa</taxon>
        <taxon>Ecdysozoa</taxon>
        <taxon>Arthropoda</taxon>
        <taxon>Hexapoda</taxon>
        <taxon>Insecta</taxon>
        <taxon>Pterygota</taxon>
        <taxon>Neoptera</taxon>
        <taxon>Endopterygota</taxon>
        <taxon>Lepidoptera</taxon>
        <taxon>Glossata</taxon>
        <taxon>Ditrysia</taxon>
        <taxon>Tineoidea</taxon>
        <taxon>Psychidae</taxon>
        <taxon>Oiketicinae</taxon>
        <taxon>Eumeta</taxon>
    </lineage>
</organism>
<evidence type="ECO:0000313" key="1">
    <source>
        <dbReference type="EMBL" id="GBP97826.1"/>
    </source>
</evidence>
<dbReference type="Proteomes" id="UP000299102">
    <property type="component" value="Unassembled WGS sequence"/>
</dbReference>
<name>A0A4C2AB08_EUMVA</name>
<keyword evidence="2" id="KW-1185">Reference proteome</keyword>
<comment type="caution">
    <text evidence="1">The sequence shown here is derived from an EMBL/GenBank/DDBJ whole genome shotgun (WGS) entry which is preliminary data.</text>
</comment>
<evidence type="ECO:0000313" key="2">
    <source>
        <dbReference type="Proteomes" id="UP000299102"/>
    </source>
</evidence>
<reference evidence="1 2" key="1">
    <citation type="journal article" date="2019" name="Commun. Biol.">
        <title>The bagworm genome reveals a unique fibroin gene that provides high tensile strength.</title>
        <authorList>
            <person name="Kono N."/>
            <person name="Nakamura H."/>
            <person name="Ohtoshi R."/>
            <person name="Tomita M."/>
            <person name="Numata K."/>
            <person name="Arakawa K."/>
        </authorList>
    </citation>
    <scope>NUCLEOTIDE SEQUENCE [LARGE SCALE GENOMIC DNA]</scope>
</reference>
<accession>A0A4C2AB08</accession>
<protein>
    <submittedName>
        <fullName evidence="1">Uncharacterized protein</fullName>
    </submittedName>
</protein>
<proteinExistence type="predicted"/>
<dbReference type="EMBL" id="BGZK01003012">
    <property type="protein sequence ID" value="GBP97826.1"/>
    <property type="molecule type" value="Genomic_DNA"/>
</dbReference>
<gene>
    <name evidence="1" type="ORF">EVAR_95640_1</name>
</gene>